<name>A0AAD6DH92_9EURO</name>
<proteinExistence type="predicted"/>
<accession>A0AAD6DH92</accession>
<dbReference type="AlphaFoldDB" id="A0AAD6DH92"/>
<keyword evidence="6" id="KW-1185">Reference proteome</keyword>
<reference evidence="5 6" key="1">
    <citation type="journal article" date="2023" name="IMA Fungus">
        <title>Comparative genomic study of the Penicillium genus elucidates a diverse pangenome and 15 lateral gene transfer events.</title>
        <authorList>
            <person name="Petersen C."/>
            <person name="Sorensen T."/>
            <person name="Nielsen M.R."/>
            <person name="Sondergaard T.E."/>
            <person name="Sorensen J.L."/>
            <person name="Fitzpatrick D.A."/>
            <person name="Frisvad J.C."/>
            <person name="Nielsen K.L."/>
        </authorList>
    </citation>
    <scope>NUCLEOTIDE SEQUENCE [LARGE SCALE GENOMIC DNA]</scope>
    <source>
        <strain evidence="5 6">IBT 29057</strain>
    </source>
</reference>
<comment type="caution">
    <text evidence="5">The sequence shown here is derived from an EMBL/GenBank/DDBJ whole genome shotgun (WGS) entry which is preliminary data.</text>
</comment>
<organism evidence="5 6">
    <name type="scientific">Penicillium hetheringtonii</name>
    <dbReference type="NCBI Taxonomy" id="911720"/>
    <lineage>
        <taxon>Eukaryota</taxon>
        <taxon>Fungi</taxon>
        <taxon>Dikarya</taxon>
        <taxon>Ascomycota</taxon>
        <taxon>Pezizomycotina</taxon>
        <taxon>Eurotiomycetes</taxon>
        <taxon>Eurotiomycetidae</taxon>
        <taxon>Eurotiales</taxon>
        <taxon>Aspergillaceae</taxon>
        <taxon>Penicillium</taxon>
    </lineage>
</organism>
<protein>
    <recommendedName>
        <fullName evidence="4">Yeast cell wall synthesis Kre9/Knh1-like N-terminal domain-containing protein</fullName>
    </recommendedName>
</protein>
<feature type="signal peptide" evidence="3">
    <location>
        <begin position="1"/>
        <end position="19"/>
    </location>
</feature>
<feature type="chain" id="PRO_5042013378" description="Yeast cell wall synthesis Kre9/Knh1-like N-terminal domain-containing protein" evidence="3">
    <location>
        <begin position="20"/>
        <end position="231"/>
    </location>
</feature>
<evidence type="ECO:0000256" key="2">
    <source>
        <dbReference type="SAM" id="MobiDB-lite"/>
    </source>
</evidence>
<dbReference type="EMBL" id="JAQJAC010000006">
    <property type="protein sequence ID" value="KAJ5581028.1"/>
    <property type="molecule type" value="Genomic_DNA"/>
</dbReference>
<gene>
    <name evidence="5" type="ORF">N7450_007329</name>
</gene>
<dbReference type="PANTHER" id="PTHR40633:SF6">
    <property type="entry name" value="MATRIX PROTEIN, PUTATIVE (AFU_ORTHOLOGUE AFUA_8G05410)-RELATED"/>
    <property type="match status" value="1"/>
</dbReference>
<dbReference type="Proteomes" id="UP001216150">
    <property type="component" value="Unassembled WGS sequence"/>
</dbReference>
<evidence type="ECO:0000313" key="6">
    <source>
        <dbReference type="Proteomes" id="UP001216150"/>
    </source>
</evidence>
<feature type="domain" description="Yeast cell wall synthesis Kre9/Knh1-like N-terminal" evidence="4">
    <location>
        <begin position="30"/>
        <end position="106"/>
    </location>
</feature>
<sequence length="231" mass="23681">MHFSKVLAISASFITLGLAADPLAFTSWPQDVAAGKPVTLTWAGAVPDQPVTLTLRKGTSTHLKDVEVITDQAKDGTFTWTPGDNVKEGESYAFQVSQGGQSNYSGLLKAGPGAPKAETTDVTKTNPATTDVTAATAATTTGITTETTGTQTQTTSKPLISSSASGSPSASPSSTTVSSTVTSHGPMMTDDVTNEKEASETASTQSGMASVPSLSRELVMGALGLFVYLIQ</sequence>
<evidence type="ECO:0000313" key="5">
    <source>
        <dbReference type="EMBL" id="KAJ5581028.1"/>
    </source>
</evidence>
<dbReference type="InterPro" id="IPR018466">
    <property type="entry name" value="Kre9/Knh1-like_N"/>
</dbReference>
<feature type="region of interest" description="Disordered" evidence="2">
    <location>
        <begin position="104"/>
        <end position="210"/>
    </location>
</feature>
<evidence type="ECO:0000256" key="3">
    <source>
        <dbReference type="SAM" id="SignalP"/>
    </source>
</evidence>
<keyword evidence="1 3" id="KW-0732">Signal</keyword>
<feature type="compositionally biased region" description="Low complexity" evidence="2">
    <location>
        <begin position="125"/>
        <end position="183"/>
    </location>
</feature>
<dbReference type="Pfam" id="PF10342">
    <property type="entry name" value="Kre9_KNH"/>
    <property type="match status" value="1"/>
</dbReference>
<dbReference type="InterPro" id="IPR052982">
    <property type="entry name" value="SRP1/TIP1-like"/>
</dbReference>
<dbReference type="PANTHER" id="PTHR40633">
    <property type="entry name" value="MATRIX PROTEIN, PUTATIVE (AFU_ORTHOLOGUE AFUA_8G05410)-RELATED"/>
    <property type="match status" value="1"/>
</dbReference>
<evidence type="ECO:0000259" key="4">
    <source>
        <dbReference type="Pfam" id="PF10342"/>
    </source>
</evidence>
<evidence type="ECO:0000256" key="1">
    <source>
        <dbReference type="ARBA" id="ARBA00022729"/>
    </source>
</evidence>